<keyword evidence="5 6" id="KW-0472">Membrane</keyword>
<evidence type="ECO:0000256" key="1">
    <source>
        <dbReference type="ARBA" id="ARBA00004141"/>
    </source>
</evidence>
<gene>
    <name evidence="7" type="ORF">BECKLFY1418C_GA0070996_102910</name>
</gene>
<dbReference type="InterPro" id="IPR000537">
    <property type="entry name" value="UbiA_prenyltransferase"/>
</dbReference>
<dbReference type="Pfam" id="PF01040">
    <property type="entry name" value="UbiA"/>
    <property type="match status" value="1"/>
</dbReference>
<keyword evidence="7" id="KW-0808">Transferase</keyword>
<evidence type="ECO:0000256" key="2">
    <source>
        <dbReference type="ARBA" id="ARBA00022475"/>
    </source>
</evidence>
<feature type="transmembrane region" description="Helical" evidence="6">
    <location>
        <begin position="37"/>
        <end position="57"/>
    </location>
</feature>
<evidence type="ECO:0000256" key="4">
    <source>
        <dbReference type="ARBA" id="ARBA00022989"/>
    </source>
</evidence>
<name>A0A450WJG0_9GAMM</name>
<feature type="transmembrane region" description="Helical" evidence="6">
    <location>
        <begin position="246"/>
        <end position="263"/>
    </location>
</feature>
<feature type="transmembrane region" description="Helical" evidence="6">
    <location>
        <begin position="108"/>
        <end position="125"/>
    </location>
</feature>
<dbReference type="InterPro" id="IPR050475">
    <property type="entry name" value="Prenyltransferase_related"/>
</dbReference>
<feature type="transmembrane region" description="Helical" evidence="6">
    <location>
        <begin position="155"/>
        <end position="174"/>
    </location>
</feature>
<feature type="transmembrane region" description="Helical" evidence="6">
    <location>
        <begin position="221"/>
        <end position="239"/>
    </location>
</feature>
<dbReference type="EMBL" id="CAADFN010000029">
    <property type="protein sequence ID" value="VFK17170.1"/>
    <property type="molecule type" value="Genomic_DNA"/>
</dbReference>
<dbReference type="Gene3D" id="1.10.357.140">
    <property type="entry name" value="UbiA prenyltransferase"/>
    <property type="match status" value="1"/>
</dbReference>
<evidence type="ECO:0000256" key="3">
    <source>
        <dbReference type="ARBA" id="ARBA00022692"/>
    </source>
</evidence>
<protein>
    <submittedName>
        <fullName evidence="7">Geranylgeranylglycerol-phosphate geranylgeranyltransferase</fullName>
    </submittedName>
</protein>
<dbReference type="GO" id="GO:0016020">
    <property type="term" value="C:membrane"/>
    <property type="evidence" value="ECO:0007669"/>
    <property type="project" value="UniProtKB-SubCell"/>
</dbReference>
<organism evidence="7">
    <name type="scientific">Candidatus Kentrum sp. LFY</name>
    <dbReference type="NCBI Taxonomy" id="2126342"/>
    <lineage>
        <taxon>Bacteria</taxon>
        <taxon>Pseudomonadati</taxon>
        <taxon>Pseudomonadota</taxon>
        <taxon>Gammaproteobacteria</taxon>
        <taxon>Candidatus Kentrum</taxon>
    </lineage>
</organism>
<dbReference type="PANTHER" id="PTHR42723:SF1">
    <property type="entry name" value="CHLOROPHYLL SYNTHASE, CHLOROPLASTIC"/>
    <property type="match status" value="1"/>
</dbReference>
<dbReference type="PANTHER" id="PTHR42723">
    <property type="entry name" value="CHLOROPHYLL SYNTHASE"/>
    <property type="match status" value="1"/>
</dbReference>
<evidence type="ECO:0000256" key="5">
    <source>
        <dbReference type="ARBA" id="ARBA00023136"/>
    </source>
</evidence>
<keyword evidence="4 6" id="KW-1133">Transmembrane helix</keyword>
<dbReference type="AlphaFoldDB" id="A0A450WJG0"/>
<keyword evidence="3 6" id="KW-0812">Transmembrane</keyword>
<evidence type="ECO:0000313" key="7">
    <source>
        <dbReference type="EMBL" id="VFK17170.1"/>
    </source>
</evidence>
<evidence type="ECO:0000256" key="6">
    <source>
        <dbReference type="SAM" id="Phobius"/>
    </source>
</evidence>
<feature type="transmembrane region" description="Helical" evidence="6">
    <location>
        <begin position="12"/>
        <end position="31"/>
    </location>
</feature>
<sequence length="264" mass="29806">MSVRILWTIAQLTRLDGSLLTGMVVFLPLYVNGMELWNSLSLSVPVLFTTMAGFVLNDIHDSERDAINHPRRPIPSGAISKTVAMVIYFALLFLTLLAIKKYVTDKQIFIYLLFAVLMINYNFIVERFAYLKNIYVALTTVVPVCIVFQQEVVEWMIWLFPAAIFFFVLGREMLMDSIDLEGDGITLVKIIGSRIAEVISFSIQFFGSFSLFFIADNAIQAILATLITIVTLGNMVAWKSKGARTVIIRIMKLQFLFGTGFLIT</sequence>
<feature type="transmembrane region" description="Helical" evidence="6">
    <location>
        <begin position="78"/>
        <end position="96"/>
    </location>
</feature>
<dbReference type="GO" id="GO:0016765">
    <property type="term" value="F:transferase activity, transferring alkyl or aryl (other than methyl) groups"/>
    <property type="evidence" value="ECO:0007669"/>
    <property type="project" value="InterPro"/>
</dbReference>
<dbReference type="InterPro" id="IPR044878">
    <property type="entry name" value="UbiA_sf"/>
</dbReference>
<comment type="subcellular location">
    <subcellularLocation>
        <location evidence="1">Membrane</location>
        <topology evidence="1">Multi-pass membrane protein</topology>
    </subcellularLocation>
</comment>
<reference evidence="7" key="1">
    <citation type="submission" date="2019-02" db="EMBL/GenBank/DDBJ databases">
        <authorList>
            <person name="Gruber-Vodicka R. H."/>
            <person name="Seah K. B. B."/>
        </authorList>
    </citation>
    <scope>NUCLEOTIDE SEQUENCE</scope>
    <source>
        <strain evidence="7">BECK_BY7</strain>
    </source>
</reference>
<proteinExistence type="predicted"/>
<keyword evidence="2" id="KW-1003">Cell membrane</keyword>
<accession>A0A450WJG0</accession>